<feature type="chain" id="PRO_5042564444" description="Secreted protein" evidence="2">
    <location>
        <begin position="22"/>
        <end position="87"/>
    </location>
</feature>
<feature type="region of interest" description="Disordered" evidence="1">
    <location>
        <begin position="27"/>
        <end position="54"/>
    </location>
</feature>
<feature type="compositionally biased region" description="Basic and acidic residues" evidence="1">
    <location>
        <begin position="34"/>
        <end position="54"/>
    </location>
</feature>
<dbReference type="Proteomes" id="UP001239445">
    <property type="component" value="Unassembled WGS sequence"/>
</dbReference>
<name>A0AAJ0BAE8_9PEZI</name>
<evidence type="ECO:0000256" key="2">
    <source>
        <dbReference type="SAM" id="SignalP"/>
    </source>
</evidence>
<dbReference type="AlphaFoldDB" id="A0AAJ0BAE8"/>
<evidence type="ECO:0000256" key="1">
    <source>
        <dbReference type="SAM" id="MobiDB-lite"/>
    </source>
</evidence>
<sequence>MRCRVGAIDWLWLFILTPHHPQRMSCPLRVSGRGGRDKRMQQDTGTSDRETPSEKKRILAYLCNEAVYFIPRLGIELLWSSGGAIGD</sequence>
<proteinExistence type="predicted"/>
<protein>
    <recommendedName>
        <fullName evidence="5">Secreted protein</fullName>
    </recommendedName>
</protein>
<organism evidence="3 4">
    <name type="scientific">Echria macrotheca</name>
    <dbReference type="NCBI Taxonomy" id="438768"/>
    <lineage>
        <taxon>Eukaryota</taxon>
        <taxon>Fungi</taxon>
        <taxon>Dikarya</taxon>
        <taxon>Ascomycota</taxon>
        <taxon>Pezizomycotina</taxon>
        <taxon>Sordariomycetes</taxon>
        <taxon>Sordariomycetidae</taxon>
        <taxon>Sordariales</taxon>
        <taxon>Schizotheciaceae</taxon>
        <taxon>Echria</taxon>
    </lineage>
</organism>
<reference evidence="3" key="1">
    <citation type="submission" date="2023-06" db="EMBL/GenBank/DDBJ databases">
        <title>Genome-scale phylogeny and comparative genomics of the fungal order Sordariales.</title>
        <authorList>
            <consortium name="Lawrence Berkeley National Laboratory"/>
            <person name="Hensen N."/>
            <person name="Bonometti L."/>
            <person name="Westerberg I."/>
            <person name="Brannstrom I.O."/>
            <person name="Guillou S."/>
            <person name="Cros-Aarteil S."/>
            <person name="Calhoun S."/>
            <person name="Haridas S."/>
            <person name="Kuo A."/>
            <person name="Mondo S."/>
            <person name="Pangilinan J."/>
            <person name="Riley R."/>
            <person name="Labutti K."/>
            <person name="Andreopoulos B."/>
            <person name="Lipzen A."/>
            <person name="Chen C."/>
            <person name="Yanf M."/>
            <person name="Daum C."/>
            <person name="Ng V."/>
            <person name="Clum A."/>
            <person name="Steindorff A."/>
            <person name="Ohm R."/>
            <person name="Martin F."/>
            <person name="Silar P."/>
            <person name="Natvig D."/>
            <person name="Lalanne C."/>
            <person name="Gautier V."/>
            <person name="Ament-Velasquez S.L."/>
            <person name="Kruys A."/>
            <person name="Hutchinson M.I."/>
            <person name="Powell A.J."/>
            <person name="Barry K."/>
            <person name="Miller A.N."/>
            <person name="Grigoriev I.V."/>
            <person name="Debuchy R."/>
            <person name="Gladieux P."/>
            <person name="Thoren M.H."/>
            <person name="Johannesson H."/>
        </authorList>
    </citation>
    <scope>NUCLEOTIDE SEQUENCE</scope>
    <source>
        <strain evidence="3">PSN4</strain>
    </source>
</reference>
<keyword evidence="4" id="KW-1185">Reference proteome</keyword>
<feature type="signal peptide" evidence="2">
    <location>
        <begin position="1"/>
        <end position="21"/>
    </location>
</feature>
<evidence type="ECO:0000313" key="3">
    <source>
        <dbReference type="EMBL" id="KAK1753378.1"/>
    </source>
</evidence>
<accession>A0AAJ0BAE8</accession>
<keyword evidence="2" id="KW-0732">Signal</keyword>
<dbReference type="EMBL" id="MU839837">
    <property type="protein sequence ID" value="KAK1753378.1"/>
    <property type="molecule type" value="Genomic_DNA"/>
</dbReference>
<evidence type="ECO:0000313" key="4">
    <source>
        <dbReference type="Proteomes" id="UP001239445"/>
    </source>
</evidence>
<gene>
    <name evidence="3" type="ORF">QBC47DRAFT_386253</name>
</gene>
<evidence type="ECO:0008006" key="5">
    <source>
        <dbReference type="Google" id="ProtNLM"/>
    </source>
</evidence>
<comment type="caution">
    <text evidence="3">The sequence shown here is derived from an EMBL/GenBank/DDBJ whole genome shotgun (WGS) entry which is preliminary data.</text>
</comment>